<dbReference type="InterPro" id="IPR046358">
    <property type="entry name" value="Flagellin_C"/>
</dbReference>
<dbReference type="PRINTS" id="PR00207">
    <property type="entry name" value="FLAGELLIN"/>
</dbReference>
<accession>A4A2E7</accession>
<feature type="domain" description="Flagellin N-terminal" evidence="5">
    <location>
        <begin position="4"/>
        <end position="141"/>
    </location>
</feature>
<keyword evidence="2 4" id="KW-0964">Secreted</keyword>
<dbReference type="STRING" id="314230.DSM3645_25106"/>
<keyword evidence="3 4" id="KW-0975">Bacterial flagellum</keyword>
<dbReference type="AlphaFoldDB" id="A4A2E7"/>
<evidence type="ECO:0000259" key="6">
    <source>
        <dbReference type="Pfam" id="PF00700"/>
    </source>
</evidence>
<keyword evidence="7" id="KW-0282">Flagellum</keyword>
<dbReference type="eggNOG" id="COG1344">
    <property type="taxonomic scope" value="Bacteria"/>
</dbReference>
<feature type="domain" description="Flagellin C-terminal" evidence="6">
    <location>
        <begin position="1103"/>
        <end position="1188"/>
    </location>
</feature>
<dbReference type="InterPro" id="IPR001029">
    <property type="entry name" value="Flagellin_N"/>
</dbReference>
<reference evidence="7 8" key="1">
    <citation type="submission" date="2006-02" db="EMBL/GenBank/DDBJ databases">
        <authorList>
            <person name="Amann R."/>
            <person name="Ferriera S."/>
            <person name="Johnson J."/>
            <person name="Kravitz S."/>
            <person name="Halpern A."/>
            <person name="Remington K."/>
            <person name="Beeson K."/>
            <person name="Tran B."/>
            <person name="Rogers Y.-H."/>
            <person name="Friedman R."/>
            <person name="Venter J.C."/>
        </authorList>
    </citation>
    <scope>NUCLEOTIDE SEQUENCE [LARGE SCALE GENOMIC DNA]</scope>
    <source>
        <strain evidence="7 8">DSM 3645</strain>
    </source>
</reference>
<dbReference type="OrthoDB" id="9796789at2"/>
<dbReference type="EMBL" id="AANZ01000044">
    <property type="protein sequence ID" value="EAQ77061.1"/>
    <property type="molecule type" value="Genomic_DNA"/>
</dbReference>
<dbReference type="eggNOG" id="COG1345">
    <property type="taxonomic scope" value="Bacteria"/>
</dbReference>
<dbReference type="InterPro" id="IPR042187">
    <property type="entry name" value="Flagellin_C_sub2"/>
</dbReference>
<sequence>MTRINTNVSSLVAQKNLGRSNADLNVTLTRLSTGLRINSGKDDPAGLIASESLRSDITSVEKAITNSERANQLIATADSALGQVSSLLNDIRGLISEAANTGALSDEQVAANQLQIDSSLEAIDRIAQVTSFQGKRLLDGNLDFITQNVNRSSIAGLQIDQANFGTQTSIGVAVKVVHQATRGTLNYGFGAVADDLILEVGGANGTEAFNFAKGSTIEEIASAVNLVSDATGVEAVLETAATKGELTVSSFGKDNDILLTANEAGFEPGDVRIKYAKGTSSTTTATYTAQVGDDPAKLEVTLGVTEYETASVTVDTAGSDNDFSITANQAGEDFNDISIIFNDGAITGQETAVFDADAKTLTITKNAASTGADIIAAINSTSPLSNTPFAIIDGAAANSDFSITSDSTGLANNNTTINFVGGGTAGAETVAYDNTDPDAPIITVTIQDGVSTANQVISAINLDGVTGPLFTAAADVAGNDGSGVIAVGDSGAVTTTANNSGVSSLFTAALVETLGTGSGAVPFTGTYGTTTSGGIDGGDVSATANDVIEAINAAVGNTTVTASLAAGNDGHDAVTEFSNFAYNGVPEQNTSLQFLAPEDSPNIRFVSNAGTELSIDTTTDPRVEGVSQAIIQNADPNGTFSIIAKLKGTEYDGYTISFVDDATVTGGANEFGVLDKENKTLAIHLEDGVSTAEDLLAAINDDAYISQFFEAKDFGSSDGSDAVTIADLTIPAATTGGLVSEGTLIVNLETDADGNVKTTANDLIAFFDDPSAFISDPTKAANALAYLEERGISLTNVEGSDGTGVLEVTAEDIVFATSGNDLEDAQAAGSTYAVNGVNAQLSFTAVNSGEEYDNVTVRFVNDATVTAGVDERGEYEAASKTLTFYIEAGTTSAADIEDIFDSLDANYNEDLAQLFSTTAGGTGGGLVTTDDSATLTGGVIDTGTTDGAALIGNSDLENLGLTFQATSFGSNSFVSVKALTGAFSLADQSGASNVDRASGTDVDVRINGIQAIGAGLKASINTSSLDLSFTLSASVESNSSFEFEIVGGGALFQLGPDVVSNQQARLGIQSVSTATLGGVSGRLFELRSGGSKSLSNDVGGAAKVVDEVISVVTSLRGRLGAFQKTTLDSNIYSLNDTLANLTEAESSIRDADFAAESARLTRAQILVQAGTNTLGIANQNPQNVLSLLQG</sequence>
<dbReference type="Pfam" id="PF07196">
    <property type="entry name" value="Flagellin_IN"/>
    <property type="match status" value="1"/>
</dbReference>
<comment type="function">
    <text evidence="4">Flagellin is the subunit protein which polymerizes to form the filaments of bacterial flagella.</text>
</comment>
<dbReference type="Gene3D" id="6.10.10.10">
    <property type="entry name" value="Flagellar export chaperone, C-terminal domain"/>
    <property type="match status" value="1"/>
</dbReference>
<comment type="caution">
    <text evidence="7">The sequence shown here is derived from an EMBL/GenBank/DDBJ whole genome shotgun (WGS) entry which is preliminary data.</text>
</comment>
<evidence type="ECO:0000313" key="7">
    <source>
        <dbReference type="EMBL" id="EAQ77061.1"/>
    </source>
</evidence>
<dbReference type="PANTHER" id="PTHR42792:SF2">
    <property type="entry name" value="FLAGELLIN"/>
    <property type="match status" value="1"/>
</dbReference>
<dbReference type="SUPFAM" id="SSF64518">
    <property type="entry name" value="Phase 1 flagellin"/>
    <property type="match status" value="1"/>
</dbReference>
<dbReference type="GO" id="GO:0005576">
    <property type="term" value="C:extracellular region"/>
    <property type="evidence" value="ECO:0007669"/>
    <property type="project" value="UniProtKB-SubCell"/>
</dbReference>
<dbReference type="GO" id="GO:0009288">
    <property type="term" value="C:bacterial-type flagellum"/>
    <property type="evidence" value="ECO:0007669"/>
    <property type="project" value="UniProtKB-SubCell"/>
</dbReference>
<evidence type="ECO:0000256" key="2">
    <source>
        <dbReference type="ARBA" id="ARBA00022525"/>
    </source>
</evidence>
<protein>
    <recommendedName>
        <fullName evidence="4">Flagellin</fullName>
    </recommendedName>
</protein>
<evidence type="ECO:0000256" key="1">
    <source>
        <dbReference type="ARBA" id="ARBA00005709"/>
    </source>
</evidence>
<keyword evidence="7" id="KW-0966">Cell projection</keyword>
<dbReference type="InterPro" id="IPR010810">
    <property type="entry name" value="Flagellin_hook_IN_motif"/>
</dbReference>
<evidence type="ECO:0000256" key="4">
    <source>
        <dbReference type="RuleBase" id="RU362073"/>
    </source>
</evidence>
<gene>
    <name evidence="7" type="ORF">DSM3645_25106</name>
</gene>
<dbReference type="Gene3D" id="1.20.1330.10">
    <property type="entry name" value="f41 fragment of flagellin, N-terminal domain"/>
    <property type="match status" value="2"/>
</dbReference>
<dbReference type="RefSeq" id="WP_002652917.1">
    <property type="nucleotide sequence ID" value="NZ_CH672376.1"/>
</dbReference>
<name>A4A2E7_9BACT</name>
<dbReference type="Pfam" id="PF00700">
    <property type="entry name" value="Flagellin_C"/>
    <property type="match status" value="1"/>
</dbReference>
<evidence type="ECO:0000313" key="8">
    <source>
        <dbReference type="Proteomes" id="UP000004358"/>
    </source>
</evidence>
<organism evidence="7 8">
    <name type="scientific">Blastopirellula marina DSM 3645</name>
    <dbReference type="NCBI Taxonomy" id="314230"/>
    <lineage>
        <taxon>Bacteria</taxon>
        <taxon>Pseudomonadati</taxon>
        <taxon>Planctomycetota</taxon>
        <taxon>Planctomycetia</taxon>
        <taxon>Pirellulales</taxon>
        <taxon>Pirellulaceae</taxon>
        <taxon>Blastopirellula</taxon>
    </lineage>
</organism>
<dbReference type="Proteomes" id="UP000004358">
    <property type="component" value="Unassembled WGS sequence"/>
</dbReference>
<proteinExistence type="inferred from homology"/>
<dbReference type="HOGENOM" id="CLU_263052_0_0_0"/>
<dbReference type="GO" id="GO:0005198">
    <property type="term" value="F:structural molecule activity"/>
    <property type="evidence" value="ECO:0007669"/>
    <property type="project" value="UniProtKB-UniRule"/>
</dbReference>
<comment type="subcellular location">
    <subcellularLocation>
        <location evidence="4">Secreted</location>
    </subcellularLocation>
    <subcellularLocation>
        <location evidence="4">Bacterial flagellum</location>
    </subcellularLocation>
</comment>
<dbReference type="PANTHER" id="PTHR42792">
    <property type="entry name" value="FLAGELLIN"/>
    <property type="match status" value="1"/>
</dbReference>
<keyword evidence="7" id="KW-0969">Cilium</keyword>
<evidence type="ECO:0000256" key="3">
    <source>
        <dbReference type="ARBA" id="ARBA00023143"/>
    </source>
</evidence>
<dbReference type="Pfam" id="PF00669">
    <property type="entry name" value="Flagellin_N"/>
    <property type="match status" value="1"/>
</dbReference>
<evidence type="ECO:0000259" key="5">
    <source>
        <dbReference type="Pfam" id="PF00669"/>
    </source>
</evidence>
<comment type="similarity">
    <text evidence="1 4">Belongs to the bacterial flagellin family.</text>
</comment>
<dbReference type="InterPro" id="IPR001492">
    <property type="entry name" value="Flagellin"/>
</dbReference>